<keyword evidence="6" id="KW-1133">Transmembrane helix</keyword>
<name>A0ABN8SW56_9CNID</name>
<evidence type="ECO:0000256" key="2">
    <source>
        <dbReference type="ARBA" id="ARBA00022692"/>
    </source>
</evidence>
<evidence type="ECO:0000256" key="4">
    <source>
        <dbReference type="ARBA" id="ARBA00022741"/>
    </source>
</evidence>
<comment type="subcellular location">
    <subcellularLocation>
        <location evidence="1">Membrane</location>
    </subcellularLocation>
</comment>
<accession>A0ABN8SW56</accession>
<dbReference type="EMBL" id="CALNXI010004391">
    <property type="protein sequence ID" value="CAH3195710.1"/>
    <property type="molecule type" value="Genomic_DNA"/>
</dbReference>
<evidence type="ECO:0000256" key="8">
    <source>
        <dbReference type="ARBA" id="ARBA00023170"/>
    </source>
</evidence>
<dbReference type="SUPFAM" id="SSF56112">
    <property type="entry name" value="Protein kinase-like (PK-like)"/>
    <property type="match status" value="1"/>
</dbReference>
<dbReference type="Proteomes" id="UP001159427">
    <property type="component" value="Unassembled WGS sequence"/>
</dbReference>
<keyword evidence="4" id="KW-0547">Nucleotide-binding</keyword>
<keyword evidence="2" id="KW-0812">Transmembrane</keyword>
<sequence>MDEIELMKKVGKHQNVLSFFGCWTTTKPILLMIEYIAHGDLLHWLRHKRSQRCVIEDAQQDRI</sequence>
<organism evidence="10 11">
    <name type="scientific">Porites evermanni</name>
    <dbReference type="NCBI Taxonomy" id="104178"/>
    <lineage>
        <taxon>Eukaryota</taxon>
        <taxon>Metazoa</taxon>
        <taxon>Cnidaria</taxon>
        <taxon>Anthozoa</taxon>
        <taxon>Hexacorallia</taxon>
        <taxon>Scleractinia</taxon>
        <taxon>Fungiina</taxon>
        <taxon>Poritidae</taxon>
        <taxon>Porites</taxon>
    </lineage>
</organism>
<dbReference type="InterPro" id="IPR050122">
    <property type="entry name" value="RTK"/>
</dbReference>
<evidence type="ECO:0000313" key="11">
    <source>
        <dbReference type="Proteomes" id="UP001159427"/>
    </source>
</evidence>
<dbReference type="InterPro" id="IPR000719">
    <property type="entry name" value="Prot_kinase_dom"/>
</dbReference>
<dbReference type="Pfam" id="PF07714">
    <property type="entry name" value="PK_Tyr_Ser-Thr"/>
    <property type="match status" value="1"/>
</dbReference>
<reference evidence="10 11" key="1">
    <citation type="submission" date="2022-05" db="EMBL/GenBank/DDBJ databases">
        <authorList>
            <consortium name="Genoscope - CEA"/>
            <person name="William W."/>
        </authorList>
    </citation>
    <scope>NUCLEOTIDE SEQUENCE [LARGE SCALE GENOMIC DNA]</scope>
</reference>
<evidence type="ECO:0000256" key="6">
    <source>
        <dbReference type="ARBA" id="ARBA00022989"/>
    </source>
</evidence>
<keyword evidence="11" id="KW-1185">Reference proteome</keyword>
<dbReference type="Gene3D" id="3.30.200.20">
    <property type="entry name" value="Phosphorylase Kinase, domain 1"/>
    <property type="match status" value="1"/>
</dbReference>
<evidence type="ECO:0000256" key="1">
    <source>
        <dbReference type="ARBA" id="ARBA00004370"/>
    </source>
</evidence>
<evidence type="ECO:0000259" key="9">
    <source>
        <dbReference type="PROSITE" id="PS50011"/>
    </source>
</evidence>
<dbReference type="PANTHER" id="PTHR24416:SF550">
    <property type="entry name" value="FIBROBLAST GROWTH FACTOR RECEPTOR HOMOLOG 1-RELATED"/>
    <property type="match status" value="1"/>
</dbReference>
<proteinExistence type="predicted"/>
<gene>
    <name evidence="10" type="ORF">PEVE_00030845</name>
</gene>
<keyword evidence="7" id="KW-0472">Membrane</keyword>
<feature type="domain" description="Protein kinase" evidence="9">
    <location>
        <begin position="1"/>
        <end position="63"/>
    </location>
</feature>
<evidence type="ECO:0000256" key="5">
    <source>
        <dbReference type="ARBA" id="ARBA00022840"/>
    </source>
</evidence>
<evidence type="ECO:0000256" key="3">
    <source>
        <dbReference type="ARBA" id="ARBA00022729"/>
    </source>
</evidence>
<evidence type="ECO:0000313" key="10">
    <source>
        <dbReference type="EMBL" id="CAH3195710.1"/>
    </source>
</evidence>
<dbReference type="PROSITE" id="PS50011">
    <property type="entry name" value="PROTEIN_KINASE_DOM"/>
    <property type="match status" value="1"/>
</dbReference>
<keyword evidence="5" id="KW-0067">ATP-binding</keyword>
<keyword evidence="3" id="KW-0732">Signal</keyword>
<keyword evidence="8" id="KW-0675">Receptor</keyword>
<dbReference type="PANTHER" id="PTHR24416">
    <property type="entry name" value="TYROSINE-PROTEIN KINASE RECEPTOR"/>
    <property type="match status" value="1"/>
</dbReference>
<dbReference type="InterPro" id="IPR011009">
    <property type="entry name" value="Kinase-like_dom_sf"/>
</dbReference>
<dbReference type="InterPro" id="IPR001245">
    <property type="entry name" value="Ser-Thr/Tyr_kinase_cat_dom"/>
</dbReference>
<protein>
    <recommendedName>
        <fullName evidence="9">Protein kinase domain-containing protein</fullName>
    </recommendedName>
</protein>
<comment type="caution">
    <text evidence="10">The sequence shown here is derived from an EMBL/GenBank/DDBJ whole genome shotgun (WGS) entry which is preliminary data.</text>
</comment>
<evidence type="ECO:0000256" key="7">
    <source>
        <dbReference type="ARBA" id="ARBA00023136"/>
    </source>
</evidence>